<evidence type="ECO:0000313" key="1">
    <source>
        <dbReference type="EMBL" id="SJZ29629.1"/>
    </source>
</evidence>
<protein>
    <recommendedName>
        <fullName evidence="3">N-acetyltransferase domain-containing protein</fullName>
    </recommendedName>
</protein>
<evidence type="ECO:0000313" key="2">
    <source>
        <dbReference type="Proteomes" id="UP000190423"/>
    </source>
</evidence>
<dbReference type="AlphaFoldDB" id="A0A1T4JHK0"/>
<sequence>MQFIPLGKLSKKLNAAAVRFIVTNEILCVQLSAHFRKSDGDIYAVFADEQKPSEIYGILRLGTTVLHCLPFAEVKTAAPLQENFVKLLASFLLKRQEEKLPLPECVNGTAGGSALIMQAFRLIGKNPRQTNEYTLMKLDTAAFSAIQPYPFMHGEQLVRCKKDVPAIYKQKLLVLQELYEKEEVVPDCMTFSEDSCRLRLANALRTQYILALELNGQLVSKAATSAIGFMHVQIGGVFTALPFRRRHYSFNTMYAILRKICRMKKQPVLFVKNRNAAAFALYKSLRFVPVCSYTIAYY</sequence>
<accession>A0A1T4JHK0</accession>
<dbReference type="RefSeq" id="WP_078932051.1">
    <property type="nucleotide sequence ID" value="NZ_FUWG01000002.1"/>
</dbReference>
<dbReference type="OrthoDB" id="9796919at2"/>
<gene>
    <name evidence="1" type="ORF">SAMN02745149_00131</name>
</gene>
<evidence type="ECO:0008006" key="3">
    <source>
        <dbReference type="Google" id="ProtNLM"/>
    </source>
</evidence>
<proteinExistence type="predicted"/>
<organism evidence="1 2">
    <name type="scientific">Treponema porcinum</name>
    <dbReference type="NCBI Taxonomy" id="261392"/>
    <lineage>
        <taxon>Bacteria</taxon>
        <taxon>Pseudomonadati</taxon>
        <taxon>Spirochaetota</taxon>
        <taxon>Spirochaetia</taxon>
        <taxon>Spirochaetales</taxon>
        <taxon>Treponemataceae</taxon>
        <taxon>Treponema</taxon>
    </lineage>
</organism>
<reference evidence="1 2" key="1">
    <citation type="submission" date="2017-02" db="EMBL/GenBank/DDBJ databases">
        <authorList>
            <person name="Peterson S.W."/>
        </authorList>
    </citation>
    <scope>NUCLEOTIDE SEQUENCE [LARGE SCALE GENOMIC DNA]</scope>
    <source>
        <strain evidence="1 2">ATCC BAA-908</strain>
    </source>
</reference>
<dbReference type="EMBL" id="FUWG01000002">
    <property type="protein sequence ID" value="SJZ29629.1"/>
    <property type="molecule type" value="Genomic_DNA"/>
</dbReference>
<dbReference type="Gene3D" id="3.40.630.30">
    <property type="match status" value="1"/>
</dbReference>
<keyword evidence="2" id="KW-1185">Reference proteome</keyword>
<dbReference type="Proteomes" id="UP000190423">
    <property type="component" value="Unassembled WGS sequence"/>
</dbReference>
<dbReference type="SUPFAM" id="SSF55729">
    <property type="entry name" value="Acyl-CoA N-acyltransferases (Nat)"/>
    <property type="match status" value="1"/>
</dbReference>
<dbReference type="GeneID" id="78315456"/>
<name>A0A1T4JHK0_TREPO</name>
<dbReference type="InterPro" id="IPR016181">
    <property type="entry name" value="Acyl_CoA_acyltransferase"/>
</dbReference>
<dbReference type="STRING" id="261392.SAMN02745149_00131"/>